<dbReference type="KEGG" id="pbar:105423895"/>
<dbReference type="OrthoDB" id="67059at2759"/>
<evidence type="ECO:0000256" key="1">
    <source>
        <dbReference type="SAM" id="MobiDB-lite"/>
    </source>
</evidence>
<dbReference type="Proteomes" id="UP000504615">
    <property type="component" value="Unplaced"/>
</dbReference>
<evidence type="ECO:0000259" key="3">
    <source>
        <dbReference type="Pfam" id="PF22074"/>
    </source>
</evidence>
<keyword evidence="5" id="KW-1185">Reference proteome</keyword>
<feature type="domain" description="Cep192-like" evidence="4">
    <location>
        <begin position="1318"/>
        <end position="1409"/>
    </location>
</feature>
<feature type="domain" description="Cep192/Spd-2-like" evidence="2">
    <location>
        <begin position="963"/>
        <end position="1076"/>
    </location>
</feature>
<proteinExistence type="predicted"/>
<evidence type="ECO:0000259" key="2">
    <source>
        <dbReference type="Pfam" id="PF22073"/>
    </source>
</evidence>
<evidence type="ECO:0000313" key="6">
    <source>
        <dbReference type="RefSeq" id="XP_011632151.1"/>
    </source>
</evidence>
<dbReference type="InterPro" id="IPR054091">
    <property type="entry name" value="Cep192-like_D5"/>
</dbReference>
<feature type="domain" description="Cep192-like" evidence="3">
    <location>
        <begin position="1087"/>
        <end position="1242"/>
    </location>
</feature>
<evidence type="ECO:0000259" key="4">
    <source>
        <dbReference type="Pfam" id="PF22076"/>
    </source>
</evidence>
<gene>
    <name evidence="6" type="primary">LOC105423895</name>
</gene>
<dbReference type="GeneID" id="105423895"/>
<dbReference type="InterPro" id="IPR054092">
    <property type="entry name" value="Cep192-like_D6"/>
</dbReference>
<organism evidence="5 6">
    <name type="scientific">Pogonomyrmex barbatus</name>
    <name type="common">red harvester ant</name>
    <dbReference type="NCBI Taxonomy" id="144034"/>
    <lineage>
        <taxon>Eukaryota</taxon>
        <taxon>Metazoa</taxon>
        <taxon>Ecdysozoa</taxon>
        <taxon>Arthropoda</taxon>
        <taxon>Hexapoda</taxon>
        <taxon>Insecta</taxon>
        <taxon>Pterygota</taxon>
        <taxon>Neoptera</taxon>
        <taxon>Endopterygota</taxon>
        <taxon>Hymenoptera</taxon>
        <taxon>Apocrita</taxon>
        <taxon>Aculeata</taxon>
        <taxon>Formicoidea</taxon>
        <taxon>Formicidae</taxon>
        <taxon>Myrmicinae</taxon>
        <taxon>Pogonomyrmex</taxon>
    </lineage>
</organism>
<feature type="compositionally biased region" description="Polar residues" evidence="1">
    <location>
        <begin position="16"/>
        <end position="29"/>
    </location>
</feature>
<dbReference type="Pfam" id="PF22074">
    <property type="entry name" value="Cep192_D5"/>
    <property type="match status" value="1"/>
</dbReference>
<dbReference type="Gene3D" id="2.60.40.10">
    <property type="entry name" value="Immunoglobulins"/>
    <property type="match status" value="1"/>
</dbReference>
<dbReference type="Pfam" id="PF22073">
    <property type="entry name" value="Cep192_D4"/>
    <property type="match status" value="1"/>
</dbReference>
<dbReference type="InterPro" id="IPR013783">
    <property type="entry name" value="Ig-like_fold"/>
</dbReference>
<accession>A0A6I9VT49</accession>
<sequence length="1414" mass="158737">MFTPIKPKVQGVLNDTMVNTPQPQATSTVRRTKSAMESRFNDRHVREEKDKQDLPHKLTQREDTSLGLLKNMSVLTSLSTEEEQKLTYPNIDAELECARKLLQRCSNINNSLTTDMNKENNVNMQNITGNMSVSNFGLPIETYLSELEKCNVNNLMSKVSTTSVTFEPNEITARSSGVNNSVKEHSLVNKSFGGISFSKSDIIAQFNNEVMVEINNEEFLSGSKMAEQLSFDQACCEQDHTYCIPGMNTEKQKIDIDSFSGIIGEVDLSIASCAGRKVSVGQYFQRKSDKIGLLGTIGDKASLGVIAETPKRSGKLPVLVESTILTDATPLPAKLIEKEYLLTPSATKDIDENSVISLNTILNTLQDVNSETPRRLVDQLLKAQKKKENPAIQDSARKETYRLPSNKKSIITMPTRNSNKFDEDINAENFSAKLSLDSRTENENSDIKHERMRALLLPSNKNTKEAETFIDVCKEEVPTSSYNQDIEVSSTSDFIFPLRNSIPSNLPDKLSVLSTVPFKMNSKNYDEESYNDLNIQSKEMIKKDTTESMRNSLLSVFTDIEMQHDLSEDVDIGKNSKQSCNCIVGMINEANIDLINNGNRWITCTFKLLNMSGDGENIELNIPSEAILIKPKGIQSAKIEMKVVKMCKPVFVILNISLSDMVAKSKWSMKHMLYITSEELQLDIICHSDKQELDFQYIAEETSKVLPITFHNKNNVDVPVNLSILHDGPKMFSIEEPMYLIKPHEKFTTNIKCERSQSTLVDSPQRQSQHWKNKLIIQVQCKDDTVLFRKEIPLYIQIGIYKIQIINTELPIVVPRQQDKLINIINSGTMATNVSATIIPMDGHPNMMQDFSIKPDNIFLHVGEINSFTIAYKPQFLDANSVDNERYAKIKLVAGNNVYHYIISTESSESEKENYIRCHTPNNVVSPSPATSPQSVISNKSGLCDRNSPISTVSSVAVAGNIIPIRATHAALVWNSVKTGKSDTKEFTIRNTSNNKIRIQIDICDDSKSFKFLGERQTINTSMVLAMQRQEIKTLTIAFSPYCIGPVVGKITIKHYTKESNDSQQQKRIPLYGYGGWSKVKISGTFKDASGKMWLPLGNLYSETTTLNANISLDNIGDLCSFAKVTVVPKVISPSMHSSWHISPKEVILNPKESQRITIQFHPKKEDFVLLQRSEVSHVATINVTYGDEPTRWRIRRLYNKIRELGESSGNENEALRNIVYPICKAFPGEQLIPGLTSIRDSIQNLSDLCTGVHQYEIMLTVEACADDTLPVHYDTDESEMYQSLISDTTHVDEAGGASFFASQTMAEYEVQHPELQNQFTVTPSTIILNPPIQNEATVTVLSFFKTAEPFQISLSNTDCFSVVPAEGMLPSKKSFPLKIQCSQKIERNMQAVLEIYTENSKQDVLIKVVVKRQ</sequence>
<feature type="region of interest" description="Disordered" evidence="1">
    <location>
        <begin position="16"/>
        <end position="59"/>
    </location>
</feature>
<name>A0A6I9VT49_9HYME</name>
<protein>
    <submittedName>
        <fullName evidence="6">Uncharacterized protein LOC105423895 isoform X1</fullName>
    </submittedName>
</protein>
<dbReference type="RefSeq" id="XP_011632151.1">
    <property type="nucleotide sequence ID" value="XM_011633849.2"/>
</dbReference>
<evidence type="ECO:0000313" key="5">
    <source>
        <dbReference type="Proteomes" id="UP000504615"/>
    </source>
</evidence>
<dbReference type="CTD" id="39850"/>
<reference evidence="6" key="1">
    <citation type="submission" date="2025-08" db="UniProtKB">
        <authorList>
            <consortium name="RefSeq"/>
        </authorList>
    </citation>
    <scope>IDENTIFICATION</scope>
</reference>
<dbReference type="InterPro" id="IPR054090">
    <property type="entry name" value="Cep192_Spd-2-like_dom"/>
</dbReference>
<feature type="compositionally biased region" description="Basic and acidic residues" evidence="1">
    <location>
        <begin position="34"/>
        <end position="59"/>
    </location>
</feature>
<dbReference type="Pfam" id="PF22076">
    <property type="entry name" value="Cep192_D6"/>
    <property type="match status" value="1"/>
</dbReference>